<dbReference type="Gene3D" id="1.20.144.10">
    <property type="entry name" value="Phosphatidic acid phosphatase type 2/haloperoxidase"/>
    <property type="match status" value="1"/>
</dbReference>
<evidence type="ECO:0000256" key="5">
    <source>
        <dbReference type="ARBA" id="ARBA00022989"/>
    </source>
</evidence>
<feature type="transmembrane region" description="Helical" evidence="7">
    <location>
        <begin position="130"/>
        <end position="150"/>
    </location>
</feature>
<feature type="transmembrane region" description="Helical" evidence="7">
    <location>
        <begin position="157"/>
        <end position="175"/>
    </location>
</feature>
<organism evidence="9 10">
    <name type="scientific">Sphingobacterium mizutaii</name>
    <dbReference type="NCBI Taxonomy" id="1010"/>
    <lineage>
        <taxon>Bacteria</taxon>
        <taxon>Pseudomonadati</taxon>
        <taxon>Bacteroidota</taxon>
        <taxon>Sphingobacteriia</taxon>
        <taxon>Sphingobacteriales</taxon>
        <taxon>Sphingobacteriaceae</taxon>
        <taxon>Sphingobacterium</taxon>
    </lineage>
</organism>
<reference evidence="9 10" key="1">
    <citation type="submission" date="2017-06" db="EMBL/GenBank/DDBJ databases">
        <authorList>
            <consortium name="Pathogen Informatics"/>
        </authorList>
    </citation>
    <scope>NUCLEOTIDE SEQUENCE [LARGE SCALE GENOMIC DNA]</scope>
    <source>
        <strain evidence="9 10">NCTC12149</strain>
    </source>
</reference>
<dbReference type="PANTHER" id="PTHR14969:SF62">
    <property type="entry name" value="DECAPRENYLPHOSPHORYL-5-PHOSPHORIBOSE PHOSPHATASE RV3807C-RELATED"/>
    <property type="match status" value="1"/>
</dbReference>
<protein>
    <submittedName>
        <fullName evidence="9">Undecaprenyl-diphosphatase BcrC</fullName>
        <ecNumber evidence="9">3.6.1.27</ecNumber>
    </submittedName>
</protein>
<keyword evidence="6 7" id="KW-0472">Membrane</keyword>
<dbReference type="InterPro" id="IPR000326">
    <property type="entry name" value="PAP2/HPO"/>
</dbReference>
<gene>
    <name evidence="9" type="primary">bcrC</name>
    <name evidence="9" type="ORF">SAMEA4412673_02456</name>
</gene>
<dbReference type="AlphaFoldDB" id="A0AAJ4XCI3"/>
<evidence type="ECO:0000256" key="1">
    <source>
        <dbReference type="ARBA" id="ARBA00004651"/>
    </source>
</evidence>
<dbReference type="Pfam" id="PF01569">
    <property type="entry name" value="PAP2"/>
    <property type="match status" value="1"/>
</dbReference>
<keyword evidence="3 7" id="KW-0812">Transmembrane</keyword>
<evidence type="ECO:0000313" key="9">
    <source>
        <dbReference type="EMBL" id="SNV51577.1"/>
    </source>
</evidence>
<feature type="domain" description="Phosphatidic acid phosphatase type 2/haloperoxidase" evidence="8">
    <location>
        <begin position="80"/>
        <end position="196"/>
    </location>
</feature>
<dbReference type="GO" id="GO:0050380">
    <property type="term" value="F:undecaprenyl-diphosphatase activity"/>
    <property type="evidence" value="ECO:0007669"/>
    <property type="project" value="UniProtKB-EC"/>
</dbReference>
<evidence type="ECO:0000313" key="10">
    <source>
        <dbReference type="Proteomes" id="UP000215355"/>
    </source>
</evidence>
<feature type="transmembrane region" description="Helical" evidence="7">
    <location>
        <begin position="52"/>
        <end position="73"/>
    </location>
</feature>
<sequence>MKRILKLYHQNRYFYNCFLTWYFFLSCIVFSIPKQESFLFINSKHSLFFDYFFTVITQFGDGIFVIALALFCFFLWSRRLAVAIAATYIGSGLICSLLKRTFHTHRPGFSLHDDPNFHSLSWMPMSYHNAFPSGHTTSAFALATCIALYSRNRSLSILAFLLACLTGYSRVYLGQHYLDDVWFGSMLGIGFSCLYALLVSYYSENRFTLSNLPSNFKI</sequence>
<dbReference type="GO" id="GO:0005886">
    <property type="term" value="C:plasma membrane"/>
    <property type="evidence" value="ECO:0007669"/>
    <property type="project" value="UniProtKB-SubCell"/>
</dbReference>
<feature type="transmembrane region" description="Helical" evidence="7">
    <location>
        <begin position="181"/>
        <end position="202"/>
    </location>
</feature>
<dbReference type="InterPro" id="IPR036938">
    <property type="entry name" value="PAP2/HPO_sf"/>
</dbReference>
<dbReference type="PROSITE" id="PS51257">
    <property type="entry name" value="PROKAR_LIPOPROTEIN"/>
    <property type="match status" value="1"/>
</dbReference>
<evidence type="ECO:0000259" key="8">
    <source>
        <dbReference type="SMART" id="SM00014"/>
    </source>
</evidence>
<name>A0AAJ4XCI3_9SPHI</name>
<keyword evidence="2" id="KW-1003">Cell membrane</keyword>
<evidence type="ECO:0000256" key="3">
    <source>
        <dbReference type="ARBA" id="ARBA00022692"/>
    </source>
</evidence>
<dbReference type="EMBL" id="LT906468">
    <property type="protein sequence ID" value="SNV51577.1"/>
    <property type="molecule type" value="Genomic_DNA"/>
</dbReference>
<dbReference type="KEGG" id="smiz:4412673_02456"/>
<dbReference type="Proteomes" id="UP000215355">
    <property type="component" value="Chromosome 1"/>
</dbReference>
<accession>A0AAJ4XCI3</accession>
<dbReference type="SMART" id="SM00014">
    <property type="entry name" value="acidPPc"/>
    <property type="match status" value="1"/>
</dbReference>
<feature type="transmembrane region" description="Helical" evidence="7">
    <location>
        <begin position="12"/>
        <end position="32"/>
    </location>
</feature>
<dbReference type="EC" id="3.6.1.27" evidence="9"/>
<dbReference type="SUPFAM" id="SSF48317">
    <property type="entry name" value="Acid phosphatase/Vanadium-dependent haloperoxidase"/>
    <property type="match status" value="1"/>
</dbReference>
<evidence type="ECO:0000256" key="6">
    <source>
        <dbReference type="ARBA" id="ARBA00023136"/>
    </source>
</evidence>
<proteinExistence type="predicted"/>
<dbReference type="PANTHER" id="PTHR14969">
    <property type="entry name" value="SPHINGOSINE-1-PHOSPHATE PHOSPHOHYDROLASE"/>
    <property type="match status" value="1"/>
</dbReference>
<keyword evidence="4 9" id="KW-0378">Hydrolase</keyword>
<comment type="subcellular location">
    <subcellularLocation>
        <location evidence="1">Cell membrane</location>
        <topology evidence="1">Multi-pass membrane protein</topology>
    </subcellularLocation>
</comment>
<keyword evidence="5 7" id="KW-1133">Transmembrane helix</keyword>
<evidence type="ECO:0000256" key="4">
    <source>
        <dbReference type="ARBA" id="ARBA00022801"/>
    </source>
</evidence>
<evidence type="ECO:0000256" key="2">
    <source>
        <dbReference type="ARBA" id="ARBA00022475"/>
    </source>
</evidence>
<feature type="transmembrane region" description="Helical" evidence="7">
    <location>
        <begin position="80"/>
        <end position="99"/>
    </location>
</feature>
<evidence type="ECO:0000256" key="7">
    <source>
        <dbReference type="SAM" id="Phobius"/>
    </source>
</evidence>